<reference evidence="1" key="2">
    <citation type="submission" date="2020-11" db="EMBL/GenBank/DDBJ databases">
        <authorList>
            <person name="McCartney M.A."/>
            <person name="Auch B."/>
            <person name="Kono T."/>
            <person name="Mallez S."/>
            <person name="Becker A."/>
            <person name="Gohl D.M."/>
            <person name="Silverstein K.A.T."/>
            <person name="Koren S."/>
            <person name="Bechman K.B."/>
            <person name="Herman A."/>
            <person name="Abrahante J.E."/>
            <person name="Garbe J."/>
        </authorList>
    </citation>
    <scope>NUCLEOTIDE SEQUENCE</scope>
    <source>
        <strain evidence="1">Duluth1</strain>
        <tissue evidence="1">Whole animal</tissue>
    </source>
</reference>
<sequence>MLYSDLSYQKDHNCQSKIRDTIYQNPGHAVMSAMFILFGLPKTMLIGTNYSTEVHSRKPEINKFSTT</sequence>
<proteinExistence type="predicted"/>
<dbReference type="AlphaFoldDB" id="A0A9D4R083"/>
<name>A0A9D4R083_DREPO</name>
<dbReference type="EMBL" id="JAIWYP010000003">
    <property type="protein sequence ID" value="KAH3850109.1"/>
    <property type="molecule type" value="Genomic_DNA"/>
</dbReference>
<protein>
    <submittedName>
        <fullName evidence="1">Uncharacterized protein</fullName>
    </submittedName>
</protein>
<accession>A0A9D4R083</accession>
<gene>
    <name evidence="1" type="ORF">DPMN_092515</name>
</gene>
<evidence type="ECO:0000313" key="1">
    <source>
        <dbReference type="EMBL" id="KAH3850109.1"/>
    </source>
</evidence>
<reference evidence="1" key="1">
    <citation type="journal article" date="2019" name="bioRxiv">
        <title>The Genome of the Zebra Mussel, Dreissena polymorpha: A Resource for Invasive Species Research.</title>
        <authorList>
            <person name="McCartney M.A."/>
            <person name="Auch B."/>
            <person name="Kono T."/>
            <person name="Mallez S."/>
            <person name="Zhang Y."/>
            <person name="Obille A."/>
            <person name="Becker A."/>
            <person name="Abrahante J.E."/>
            <person name="Garbe J."/>
            <person name="Badalamenti J.P."/>
            <person name="Herman A."/>
            <person name="Mangelson H."/>
            <person name="Liachko I."/>
            <person name="Sullivan S."/>
            <person name="Sone E.D."/>
            <person name="Koren S."/>
            <person name="Silverstein K.A.T."/>
            <person name="Beckman K.B."/>
            <person name="Gohl D.M."/>
        </authorList>
    </citation>
    <scope>NUCLEOTIDE SEQUENCE</scope>
    <source>
        <strain evidence="1">Duluth1</strain>
        <tissue evidence="1">Whole animal</tissue>
    </source>
</reference>
<organism evidence="1 2">
    <name type="scientific">Dreissena polymorpha</name>
    <name type="common">Zebra mussel</name>
    <name type="synonym">Mytilus polymorpha</name>
    <dbReference type="NCBI Taxonomy" id="45954"/>
    <lineage>
        <taxon>Eukaryota</taxon>
        <taxon>Metazoa</taxon>
        <taxon>Spiralia</taxon>
        <taxon>Lophotrochozoa</taxon>
        <taxon>Mollusca</taxon>
        <taxon>Bivalvia</taxon>
        <taxon>Autobranchia</taxon>
        <taxon>Heteroconchia</taxon>
        <taxon>Euheterodonta</taxon>
        <taxon>Imparidentia</taxon>
        <taxon>Neoheterodontei</taxon>
        <taxon>Myida</taxon>
        <taxon>Dreissenoidea</taxon>
        <taxon>Dreissenidae</taxon>
        <taxon>Dreissena</taxon>
    </lineage>
</organism>
<comment type="caution">
    <text evidence="1">The sequence shown here is derived from an EMBL/GenBank/DDBJ whole genome shotgun (WGS) entry which is preliminary data.</text>
</comment>
<evidence type="ECO:0000313" key="2">
    <source>
        <dbReference type="Proteomes" id="UP000828390"/>
    </source>
</evidence>
<keyword evidence="2" id="KW-1185">Reference proteome</keyword>
<dbReference type="Proteomes" id="UP000828390">
    <property type="component" value="Unassembled WGS sequence"/>
</dbReference>